<dbReference type="Proteomes" id="UP000325614">
    <property type="component" value="Chromosome"/>
</dbReference>
<organism evidence="2 3">
    <name type="scientific">Microvirga thermotolerans</name>
    <dbReference type="NCBI Taxonomy" id="2651334"/>
    <lineage>
        <taxon>Bacteria</taxon>
        <taxon>Pseudomonadati</taxon>
        <taxon>Pseudomonadota</taxon>
        <taxon>Alphaproteobacteria</taxon>
        <taxon>Hyphomicrobiales</taxon>
        <taxon>Methylobacteriaceae</taxon>
        <taxon>Microvirga</taxon>
    </lineage>
</organism>
<protein>
    <recommendedName>
        <fullName evidence="4">LTXXQ motif family protein</fullName>
    </recommendedName>
</protein>
<dbReference type="InterPro" id="IPR012899">
    <property type="entry name" value="LTXXQ"/>
</dbReference>
<dbReference type="Pfam" id="PF07813">
    <property type="entry name" value="LTXXQ"/>
    <property type="match status" value="1"/>
</dbReference>
<name>A0A5P9JTM3_9HYPH</name>
<gene>
    <name evidence="2" type="ORF">GDR74_07965</name>
</gene>
<dbReference type="AlphaFoldDB" id="A0A5P9JTM3"/>
<keyword evidence="3" id="KW-1185">Reference proteome</keyword>
<dbReference type="GO" id="GO:0042597">
    <property type="term" value="C:periplasmic space"/>
    <property type="evidence" value="ECO:0007669"/>
    <property type="project" value="InterPro"/>
</dbReference>
<evidence type="ECO:0000313" key="2">
    <source>
        <dbReference type="EMBL" id="QFU16162.1"/>
    </source>
</evidence>
<dbReference type="KEGG" id="mico:GDR74_07965"/>
<evidence type="ECO:0000313" key="3">
    <source>
        <dbReference type="Proteomes" id="UP000325614"/>
    </source>
</evidence>
<evidence type="ECO:0000256" key="1">
    <source>
        <dbReference type="SAM" id="MobiDB-lite"/>
    </source>
</evidence>
<sequence>MRGTAGWTHPDVPDTEEETCMKILAILSAASALAIAGTVAYAQPAPPPAGGPGGPGPRAPMSREDFESLTDARIAAIQAGLKLTPDQQKLWGPVEQALRAQAASRRQMMEDYRAQRSGSERPDLMQRLERRAQNAARGAENLNALATAMKPFWASLDDRQKRLLPVLMREGRPGRMGWRGDGHRGRMGMDMMHHRGPGGMQGPGGQPPASRQP</sequence>
<reference evidence="2 3" key="1">
    <citation type="submission" date="2019-10" db="EMBL/GenBank/DDBJ databases">
        <title>Isolation, Identification of Microvirga thermotolerans HR1, a novel thermophilic bacterium and Comparative Genomics of the genus Microvirga.</title>
        <authorList>
            <person name="Li J."/>
            <person name="Zhang W."/>
            <person name="Lin M."/>
            <person name="Wang J."/>
        </authorList>
    </citation>
    <scope>NUCLEOTIDE SEQUENCE [LARGE SCALE GENOMIC DNA]</scope>
    <source>
        <strain evidence="2 3">HR1</strain>
    </source>
</reference>
<feature type="region of interest" description="Disordered" evidence="1">
    <location>
        <begin position="194"/>
        <end position="213"/>
    </location>
</feature>
<accession>A0A5P9JTM3</accession>
<proteinExistence type="predicted"/>
<dbReference type="EMBL" id="CP045423">
    <property type="protein sequence ID" value="QFU16162.1"/>
    <property type="molecule type" value="Genomic_DNA"/>
</dbReference>
<evidence type="ECO:0008006" key="4">
    <source>
        <dbReference type="Google" id="ProtNLM"/>
    </source>
</evidence>